<name>A0A4U2YNC2_9ACTN</name>
<dbReference type="FunFam" id="3.40.50.970:FF:000091">
    <property type="entry name" value="Xylulose-5-phosphate/fructose-6-phosphate phosphoketolase"/>
    <property type="match status" value="1"/>
</dbReference>
<dbReference type="RefSeq" id="WP_137065441.1">
    <property type="nucleotide sequence ID" value="NZ_CP040748.1"/>
</dbReference>
<reference evidence="8 9" key="1">
    <citation type="submission" date="2019-04" db="EMBL/GenBank/DDBJ databases">
        <authorList>
            <person name="Dong K."/>
        </authorList>
    </citation>
    <scope>NUCLEOTIDE SEQUENCE [LARGE SCALE GENOMIC DNA]</scope>
    <source>
        <strain evidence="9">dk3543</strain>
    </source>
</reference>
<sequence length="815" mass="91042">MGGRNVTTSTVGGKPLGRTELRRIDAWWRAANYLSVGQIYLMGNPLLREPLRPEHVKPRLLGHWGTTPGLNFVYAHLNRAIVARDLDMIYVMGPGHGGPGPVASGWLEGTYSEVYPDVSQDLAGMRRLFRQFSFPGGIPSHVAPETPGSIHEGGELGYSLSHAYGASFDNPDLVVAAVVGDGEAETGPLAASWHSNKFVDPRRDGAVLPILHLNGYKIANPTVLARISPDELDALMRGYGHAPYVVEGSDPDEMHQAFAATLDHCLDEIGDIQHEARTARRQPVARRPWPMIVLRSPKGWTGPEEIDGHRVEGSWRSHQVPFANAREDDAHRAVLEEWMRSYKPEELFTDDGAPVPDIAALHPVGERRMSANPHANGGRLLHGLDMPNFRDHAVEVESPGTGAVEATRVLGGFLRDVMAANMDRFRLFSPDENNSNRLQDVLDVTERTWNAETLPDDDHLAVDGRVMEILSEHTCEGWLEGYLLTGRHGLFSCYEAFIHVVDSMFNQHAKWLKATNEIGWRRPIASLNYLLTSHVWRQDHNGFSHQDPGFVDHVVNKTADVIRIYLPPDANTLLSVADHCLRSRQYVNVVVAGKQPALQYLTMDEAVVHCAKGIGIWEWASTHPDREPDVVIGCAGDVPTMEALAAVDLLREFFPDLAIRFVNVVDLMRLQDEREHPHGLSHADFDALFTRDKPVVFAYHGYPVLIHRLTYRRHNHANIHVRGYKEEGTTTTPFDMTVLNQLDRFDLAMDVIERVPHLETVGGAVRGLLQDKLVEHRMYVRAHGEDMPEVRDWQWQRGGGPEVVTADPEQNAPEG</sequence>
<proteinExistence type="inferred from homology"/>
<dbReference type="Pfam" id="PF09364">
    <property type="entry name" value="XFP_N"/>
    <property type="match status" value="1"/>
</dbReference>
<dbReference type="NCBIfam" id="NF003617">
    <property type="entry name" value="PRK05261.1-2"/>
    <property type="match status" value="1"/>
</dbReference>
<dbReference type="PANTHER" id="PTHR31273">
    <property type="entry name" value="PHOSPHOKETOLASE-RELATED"/>
    <property type="match status" value="1"/>
</dbReference>
<dbReference type="PROSITE" id="PS60002">
    <property type="entry name" value="PHOSPHOKETOLASE_1"/>
    <property type="match status" value="1"/>
</dbReference>
<dbReference type="InterPro" id="IPR019789">
    <property type="entry name" value="Xul5P/Fru6P_PKetolase_ThDP_BS"/>
</dbReference>
<dbReference type="InterPro" id="IPR018970">
    <property type="entry name" value="Xul5P/Fru6P_PKetolase_N"/>
</dbReference>
<dbReference type="CDD" id="cd02011">
    <property type="entry name" value="TPP_PK"/>
    <property type="match status" value="1"/>
</dbReference>
<keyword evidence="3 5" id="KW-0786">Thiamine pyrophosphate</keyword>
<dbReference type="PROSITE" id="PS60003">
    <property type="entry name" value="PHOSPHOKETOLASE_2"/>
    <property type="match status" value="1"/>
</dbReference>
<dbReference type="InterPro" id="IPR023962">
    <property type="entry name" value="Phosphoketolase"/>
</dbReference>
<accession>A0A4U2YNC2</accession>
<dbReference type="Gene3D" id="3.40.50.920">
    <property type="match status" value="1"/>
</dbReference>
<evidence type="ECO:0000313" key="9">
    <source>
        <dbReference type="Proteomes" id="UP000307808"/>
    </source>
</evidence>
<comment type="caution">
    <text evidence="8">The sequence shown here is derived from an EMBL/GenBank/DDBJ whole genome shotgun (WGS) entry which is preliminary data.</text>
</comment>
<dbReference type="Pfam" id="PF09363">
    <property type="entry name" value="XFP_C"/>
    <property type="match status" value="1"/>
</dbReference>
<comment type="cofactor">
    <cofactor evidence="1 5">
        <name>thiamine diphosphate</name>
        <dbReference type="ChEBI" id="CHEBI:58937"/>
    </cofactor>
</comment>
<dbReference type="PIRSF" id="PIRSF017245">
    <property type="entry name" value="Phosphoketolase"/>
    <property type="match status" value="1"/>
</dbReference>
<gene>
    <name evidence="8" type="ORF">FC770_07070</name>
</gene>
<dbReference type="InterPro" id="IPR009014">
    <property type="entry name" value="Transketo_C/PFOR_II"/>
</dbReference>
<dbReference type="AlphaFoldDB" id="A0A4U2YNC2"/>
<dbReference type="NCBIfam" id="NF003619">
    <property type="entry name" value="PRK05261.1-4"/>
    <property type="match status" value="1"/>
</dbReference>
<evidence type="ECO:0000313" key="8">
    <source>
        <dbReference type="EMBL" id="TKI62172.1"/>
    </source>
</evidence>
<dbReference type="HAMAP" id="MF_01403">
    <property type="entry name" value="Phosphoketolase"/>
    <property type="match status" value="1"/>
</dbReference>
<evidence type="ECO:0000259" key="6">
    <source>
        <dbReference type="Pfam" id="PF09363"/>
    </source>
</evidence>
<dbReference type="InterPro" id="IPR005593">
    <property type="entry name" value="Xul5P/Fru6P_PKetolase"/>
</dbReference>
<dbReference type="Proteomes" id="UP000307808">
    <property type="component" value="Unassembled WGS sequence"/>
</dbReference>
<dbReference type="InterPro" id="IPR029061">
    <property type="entry name" value="THDP-binding"/>
</dbReference>
<evidence type="ECO:0000256" key="2">
    <source>
        <dbReference type="ARBA" id="ARBA00005623"/>
    </source>
</evidence>
<evidence type="ECO:0000256" key="5">
    <source>
        <dbReference type="HAMAP-Rule" id="MF_01403"/>
    </source>
</evidence>
<dbReference type="InterPro" id="IPR019790">
    <property type="entry name" value="Xul5P/Fru6P_PKetolase_CS"/>
</dbReference>
<dbReference type="PANTHER" id="PTHR31273:SF0">
    <property type="entry name" value="PHOSPHOKETOLASE-RELATED"/>
    <property type="match status" value="1"/>
</dbReference>
<keyword evidence="4 5" id="KW-0456">Lyase</keyword>
<evidence type="ECO:0000259" key="7">
    <source>
        <dbReference type="Pfam" id="PF09364"/>
    </source>
</evidence>
<dbReference type="EMBL" id="SZPY01000002">
    <property type="protein sequence ID" value="TKI62172.1"/>
    <property type="molecule type" value="Genomic_DNA"/>
</dbReference>
<feature type="domain" description="Xylulose 5-phosphate/Fructose 6-phosphate phosphoketolase C-terminal" evidence="6">
    <location>
        <begin position="594"/>
        <end position="795"/>
    </location>
</feature>
<dbReference type="Pfam" id="PF03894">
    <property type="entry name" value="XFP"/>
    <property type="match status" value="1"/>
</dbReference>
<dbReference type="NCBIfam" id="NF003621">
    <property type="entry name" value="PRK05261.1-6"/>
    <property type="match status" value="1"/>
</dbReference>
<protein>
    <recommendedName>
        <fullName evidence="5">Probable phosphoketolase</fullName>
        <ecNumber evidence="5">4.1.2.-</ecNumber>
    </recommendedName>
</protein>
<evidence type="ECO:0000256" key="1">
    <source>
        <dbReference type="ARBA" id="ARBA00001964"/>
    </source>
</evidence>
<organism evidence="8 9">
    <name type="scientific">Nocardioides jishulii</name>
    <dbReference type="NCBI Taxonomy" id="2575440"/>
    <lineage>
        <taxon>Bacteria</taxon>
        <taxon>Bacillati</taxon>
        <taxon>Actinomycetota</taxon>
        <taxon>Actinomycetes</taxon>
        <taxon>Propionibacteriales</taxon>
        <taxon>Nocardioidaceae</taxon>
        <taxon>Nocardioides</taxon>
    </lineage>
</organism>
<dbReference type="OrthoDB" id="9768449at2"/>
<dbReference type="Gene3D" id="3.40.50.970">
    <property type="match status" value="2"/>
</dbReference>
<dbReference type="InterPro" id="IPR018969">
    <property type="entry name" value="Xul5P/Fru6P_PKetolase_C"/>
</dbReference>
<dbReference type="GO" id="GO:0005975">
    <property type="term" value="P:carbohydrate metabolic process"/>
    <property type="evidence" value="ECO:0007669"/>
    <property type="project" value="InterPro"/>
</dbReference>
<evidence type="ECO:0000256" key="3">
    <source>
        <dbReference type="ARBA" id="ARBA00023052"/>
    </source>
</evidence>
<evidence type="ECO:0000256" key="4">
    <source>
        <dbReference type="ARBA" id="ARBA00023239"/>
    </source>
</evidence>
<feature type="domain" description="Xylulose 5-phosphate/Fructose 6-phosphate phosphoketolase N-terminal" evidence="7">
    <location>
        <begin position="19"/>
        <end position="379"/>
    </location>
</feature>
<dbReference type="GO" id="GO:0000287">
    <property type="term" value="F:magnesium ion binding"/>
    <property type="evidence" value="ECO:0007669"/>
    <property type="project" value="UniProtKB-ARBA"/>
</dbReference>
<dbReference type="GO" id="GO:0016832">
    <property type="term" value="F:aldehyde-lyase activity"/>
    <property type="evidence" value="ECO:0007669"/>
    <property type="project" value="UniProtKB-UniRule"/>
</dbReference>
<dbReference type="SUPFAM" id="SSF52518">
    <property type="entry name" value="Thiamin diphosphate-binding fold (THDP-binding)"/>
    <property type="match status" value="2"/>
</dbReference>
<keyword evidence="9" id="KW-1185">Reference proteome</keyword>
<dbReference type="EC" id="4.1.2.-" evidence="5"/>
<comment type="similarity">
    <text evidence="2 5">Belongs to the XFP family.</text>
</comment>